<dbReference type="SUPFAM" id="SSF56935">
    <property type="entry name" value="Porins"/>
    <property type="match status" value="1"/>
</dbReference>
<dbReference type="AlphaFoldDB" id="A0A7C6EM76"/>
<protein>
    <submittedName>
        <fullName evidence="1">Uncharacterized protein</fullName>
    </submittedName>
</protein>
<dbReference type="EMBL" id="DTHJ01000045">
    <property type="protein sequence ID" value="HHS62349.1"/>
    <property type="molecule type" value="Genomic_DNA"/>
</dbReference>
<comment type="caution">
    <text evidence="1">The sequence shown here is derived from an EMBL/GenBank/DDBJ whole genome shotgun (WGS) entry which is preliminary data.</text>
</comment>
<gene>
    <name evidence="1" type="ORF">ENV70_01860</name>
</gene>
<reference evidence="1" key="1">
    <citation type="journal article" date="2020" name="mSystems">
        <title>Genome- and Community-Level Interaction Insights into Carbon Utilization and Element Cycling Functions of Hydrothermarchaeota in Hydrothermal Sediment.</title>
        <authorList>
            <person name="Zhou Z."/>
            <person name="Liu Y."/>
            <person name="Xu W."/>
            <person name="Pan J."/>
            <person name="Luo Z.H."/>
            <person name="Li M."/>
        </authorList>
    </citation>
    <scope>NUCLEOTIDE SEQUENCE [LARGE SCALE GENOMIC DNA]</scope>
    <source>
        <strain evidence="1">SpSt-783</strain>
    </source>
</reference>
<evidence type="ECO:0000313" key="1">
    <source>
        <dbReference type="EMBL" id="HHS62349.1"/>
    </source>
</evidence>
<proteinExistence type="predicted"/>
<organism evidence="1">
    <name type="scientific">candidate division WOR-3 bacterium</name>
    <dbReference type="NCBI Taxonomy" id="2052148"/>
    <lineage>
        <taxon>Bacteria</taxon>
        <taxon>Bacteria division WOR-3</taxon>
    </lineage>
</organism>
<sequence length="550" mass="63903">MFLWLFLLSNGLSSDTTVVDSTPARRYAIPEIICFGTVGILDSALNQIRVIEPDIFLSGFSDIFQNSPYLLRENGYIVDLLSLYPYRILINSHHLDQYFFNGFNFTFFPYNFIKSVVFAKKYVNSGVNSIDLNTKFNNYDQPYSYLYFTLFGPNTIYNMDFTRALTNSAGFYLGGFYSRHYKNSTHLYLRSNAGYANFYYNQFFPMRLDIVIAGSSYDTITNLDFSDFTLTAGKDFYRFIFFRTASKLSNIERENQFLTYGTQHKFLFYSGNFENLFEIDALTSQFAPGEYKNNEIDFSQNTNYKFNKIIAGIGYRIDYGSDKIYFEPEAGLNFEILNDAKIFVRFGLFNRKPDFIAHYGNYEFVDRDLIIKGNPDIEGEAYFHREIGVAFGKSLINLYNANIKNQIIYQTVANDSCSAVNIDNEITGIEGILVSPVIKGFSLTGAYNYQISNDFPPAVPDFFINFILNWQRKTERSVMNVYTRFRYVNARYSPSGRYYEPFFTISPGLSLKFLTLHLGLIFDNVTDTKPEDFPEMVRNFGMEIKWEFWD</sequence>
<name>A0A7C6EM76_UNCW3</name>
<accession>A0A7C6EM76</accession>